<evidence type="ECO:0000313" key="9">
    <source>
        <dbReference type="Proteomes" id="UP000028302"/>
    </source>
</evidence>
<reference evidence="8 9" key="1">
    <citation type="submission" date="2013-03" db="EMBL/GenBank/DDBJ databases">
        <title>Salinisphaera hydrothermalis C41B8 Genome Sequencing.</title>
        <authorList>
            <person name="Li C."/>
            <person name="Lai Q."/>
            <person name="Shao Z."/>
        </authorList>
    </citation>
    <scope>NUCLEOTIDE SEQUENCE [LARGE SCALE GENOMIC DNA]</scope>
    <source>
        <strain evidence="8 9">C41B8</strain>
    </source>
</reference>
<evidence type="ECO:0000259" key="7">
    <source>
        <dbReference type="SMART" id="SM00829"/>
    </source>
</evidence>
<dbReference type="OrthoDB" id="9770544at2"/>
<dbReference type="GO" id="GO:0051903">
    <property type="term" value="F:S-(hydroxymethyl)glutathione dehydrogenase [NAD(P)+] activity"/>
    <property type="evidence" value="ECO:0007669"/>
    <property type="project" value="TreeGrafter"/>
</dbReference>
<dbReference type="InterPro" id="IPR011032">
    <property type="entry name" value="GroES-like_sf"/>
</dbReference>
<dbReference type="Proteomes" id="UP000028302">
    <property type="component" value="Unassembled WGS sequence"/>
</dbReference>
<sequence length="376" mass="39421">MSETTQPREVRAAVTPSQGAPFEIRTLHLRAPEADEVRVRVVATGLCHTDLIVRDQLYPVPLPAVLGHEGAGVVEAVGPNVRHLRPGDHVVLSYGHCGACANCDDGAPSYCVDFFGRNFGGSGPDGGHALTDDGGKPVNDHFFSQSSFATYALCRENNAVRVTEQAPLALLGPLGCGIQTGAGAVMNTLAVTPGSRVAIFGAGAVGQSAIMAARIVGAATIIAVDIIDSRLDLARELGATHVINASREDPVEAIREISDGGVDYGVESTGNTNVFRQGIDSLGKRGVIGAVGAPPLGDETSFDVNDLLIGGKQIRGIVEGDSVAHTFIPQLIDLHLQGRFPFDKLVRYYDFEDINQAAADSEKGETLKPILMLGAP</sequence>
<dbReference type="PANTHER" id="PTHR43880">
    <property type="entry name" value="ALCOHOL DEHYDROGENASE"/>
    <property type="match status" value="1"/>
</dbReference>
<dbReference type="InterPro" id="IPR013154">
    <property type="entry name" value="ADH-like_N"/>
</dbReference>
<protein>
    <submittedName>
        <fullName evidence="8">Alcohol dehydrogenase</fullName>
    </submittedName>
</protein>
<dbReference type="InterPro" id="IPR002328">
    <property type="entry name" value="ADH_Zn_CS"/>
</dbReference>
<comment type="cofactor">
    <cofactor evidence="1 6">
        <name>Zn(2+)</name>
        <dbReference type="ChEBI" id="CHEBI:29105"/>
    </cofactor>
</comment>
<dbReference type="Gene3D" id="3.40.50.720">
    <property type="entry name" value="NAD(P)-binding Rossmann-like Domain"/>
    <property type="match status" value="1"/>
</dbReference>
<evidence type="ECO:0000256" key="5">
    <source>
        <dbReference type="ARBA" id="ARBA00023027"/>
    </source>
</evidence>
<dbReference type="SUPFAM" id="SSF50129">
    <property type="entry name" value="GroES-like"/>
    <property type="match status" value="1"/>
</dbReference>
<keyword evidence="5" id="KW-0520">NAD</keyword>
<comment type="similarity">
    <text evidence="6">Belongs to the zinc-containing alcohol dehydrogenase family.</text>
</comment>
<evidence type="ECO:0000256" key="1">
    <source>
        <dbReference type="ARBA" id="ARBA00001947"/>
    </source>
</evidence>
<keyword evidence="2 6" id="KW-0479">Metal-binding</keyword>
<dbReference type="PATRIC" id="fig|1304275.5.peg.680"/>
<dbReference type="STRING" id="1304275.C41B8_03346"/>
<keyword evidence="3 6" id="KW-0862">Zinc</keyword>
<dbReference type="GO" id="GO:0008270">
    <property type="term" value="F:zinc ion binding"/>
    <property type="evidence" value="ECO:0007669"/>
    <property type="project" value="InterPro"/>
</dbReference>
<dbReference type="InterPro" id="IPR036291">
    <property type="entry name" value="NAD(P)-bd_dom_sf"/>
</dbReference>
<dbReference type="InterPro" id="IPR020843">
    <property type="entry name" value="ER"/>
</dbReference>
<feature type="domain" description="Enoyl reductase (ER)" evidence="7">
    <location>
        <begin position="19"/>
        <end position="371"/>
    </location>
</feature>
<evidence type="ECO:0000256" key="4">
    <source>
        <dbReference type="ARBA" id="ARBA00023002"/>
    </source>
</evidence>
<dbReference type="RefSeq" id="WP_037334471.1">
    <property type="nucleotide sequence ID" value="NZ_APNK01000003.1"/>
</dbReference>
<comment type="caution">
    <text evidence="8">The sequence shown here is derived from an EMBL/GenBank/DDBJ whole genome shotgun (WGS) entry which is preliminary data.</text>
</comment>
<name>A0A084IPI4_SALHC</name>
<accession>A0A084IPI4</accession>
<dbReference type="eggNOG" id="COG1062">
    <property type="taxonomic scope" value="Bacteria"/>
</dbReference>
<organism evidence="8 9">
    <name type="scientific">Salinisphaera hydrothermalis (strain C41B8)</name>
    <dbReference type="NCBI Taxonomy" id="1304275"/>
    <lineage>
        <taxon>Bacteria</taxon>
        <taxon>Pseudomonadati</taxon>
        <taxon>Pseudomonadota</taxon>
        <taxon>Gammaproteobacteria</taxon>
        <taxon>Salinisphaerales</taxon>
        <taxon>Salinisphaeraceae</taxon>
        <taxon>Salinisphaera</taxon>
    </lineage>
</organism>
<evidence type="ECO:0000313" key="8">
    <source>
        <dbReference type="EMBL" id="KEZ78618.1"/>
    </source>
</evidence>
<dbReference type="EMBL" id="APNK01000003">
    <property type="protein sequence ID" value="KEZ78618.1"/>
    <property type="molecule type" value="Genomic_DNA"/>
</dbReference>
<dbReference type="FunFam" id="3.40.50.720:FF:000003">
    <property type="entry name" value="S-(hydroxymethyl)glutathione dehydrogenase"/>
    <property type="match status" value="1"/>
</dbReference>
<dbReference type="Pfam" id="PF00107">
    <property type="entry name" value="ADH_zinc_N"/>
    <property type="match status" value="1"/>
</dbReference>
<keyword evidence="9" id="KW-1185">Reference proteome</keyword>
<dbReference type="GO" id="GO:0005829">
    <property type="term" value="C:cytosol"/>
    <property type="evidence" value="ECO:0007669"/>
    <property type="project" value="TreeGrafter"/>
</dbReference>
<dbReference type="GO" id="GO:0046294">
    <property type="term" value="P:formaldehyde catabolic process"/>
    <property type="evidence" value="ECO:0007669"/>
    <property type="project" value="TreeGrafter"/>
</dbReference>
<gene>
    <name evidence="8" type="ORF">C41B8_03346</name>
</gene>
<evidence type="ECO:0000256" key="3">
    <source>
        <dbReference type="ARBA" id="ARBA00022833"/>
    </source>
</evidence>
<dbReference type="AlphaFoldDB" id="A0A084IPI4"/>
<dbReference type="SMART" id="SM00829">
    <property type="entry name" value="PKS_ER"/>
    <property type="match status" value="1"/>
</dbReference>
<proteinExistence type="inferred from homology"/>
<evidence type="ECO:0000256" key="6">
    <source>
        <dbReference type="RuleBase" id="RU361277"/>
    </source>
</evidence>
<evidence type="ECO:0000256" key="2">
    <source>
        <dbReference type="ARBA" id="ARBA00022723"/>
    </source>
</evidence>
<dbReference type="SUPFAM" id="SSF51735">
    <property type="entry name" value="NAD(P)-binding Rossmann-fold domains"/>
    <property type="match status" value="1"/>
</dbReference>
<dbReference type="CDD" id="cd08278">
    <property type="entry name" value="benzyl_alcohol_DH"/>
    <property type="match status" value="1"/>
</dbReference>
<dbReference type="Gene3D" id="3.90.180.10">
    <property type="entry name" value="Medium-chain alcohol dehydrogenases, catalytic domain"/>
    <property type="match status" value="1"/>
</dbReference>
<dbReference type="Pfam" id="PF08240">
    <property type="entry name" value="ADH_N"/>
    <property type="match status" value="1"/>
</dbReference>
<dbReference type="PROSITE" id="PS00059">
    <property type="entry name" value="ADH_ZINC"/>
    <property type="match status" value="1"/>
</dbReference>
<keyword evidence="4" id="KW-0560">Oxidoreductase</keyword>
<dbReference type="PANTHER" id="PTHR43880:SF12">
    <property type="entry name" value="ALCOHOL DEHYDROGENASE CLASS-3"/>
    <property type="match status" value="1"/>
</dbReference>
<dbReference type="InterPro" id="IPR013149">
    <property type="entry name" value="ADH-like_C"/>
</dbReference>